<accession>M0ZIQ3</accession>
<sequence length="94" mass="10745">MFLVSLRQVTHRQIRNIGSQIHPTKGGSRKNISGVKRLVILSFQRSRNEQEDDQVFMMLRSLTYNLVRNSLHFCEGGQPCLLFAMSNTYGTSLS</sequence>
<dbReference type="HOGENOM" id="CLU_2390286_0_0_1"/>
<evidence type="ECO:0000313" key="1">
    <source>
        <dbReference type="EnsemblPlants" id="PGSC0003DMT400001572"/>
    </source>
</evidence>
<protein>
    <submittedName>
        <fullName evidence="1">Pseudo-response regulator 5</fullName>
    </submittedName>
</protein>
<proteinExistence type="predicted"/>
<dbReference type="EnsemblPlants" id="PGSC0003DMT400001572">
    <property type="protein sequence ID" value="PGSC0003DMT400001572"/>
    <property type="gene ID" value="PGSC0003DMG400000584"/>
</dbReference>
<organism evidence="1 2">
    <name type="scientific">Solanum tuberosum</name>
    <name type="common">Potato</name>
    <dbReference type="NCBI Taxonomy" id="4113"/>
    <lineage>
        <taxon>Eukaryota</taxon>
        <taxon>Viridiplantae</taxon>
        <taxon>Streptophyta</taxon>
        <taxon>Embryophyta</taxon>
        <taxon>Tracheophyta</taxon>
        <taxon>Spermatophyta</taxon>
        <taxon>Magnoliopsida</taxon>
        <taxon>eudicotyledons</taxon>
        <taxon>Gunneridae</taxon>
        <taxon>Pentapetalae</taxon>
        <taxon>asterids</taxon>
        <taxon>lamiids</taxon>
        <taxon>Solanales</taxon>
        <taxon>Solanaceae</taxon>
        <taxon>Solanoideae</taxon>
        <taxon>Solaneae</taxon>
        <taxon>Solanum</taxon>
    </lineage>
</organism>
<dbReference type="OrthoDB" id="60033at2759"/>
<dbReference type="Gramene" id="PGSC0003DMT400001572">
    <property type="protein sequence ID" value="PGSC0003DMT400001572"/>
    <property type="gene ID" value="PGSC0003DMG400000584"/>
</dbReference>
<dbReference type="AlphaFoldDB" id="M0ZIQ3"/>
<gene>
    <name evidence="1" type="primary">LOC102589008</name>
</gene>
<reference evidence="1" key="2">
    <citation type="submission" date="2015-06" db="UniProtKB">
        <authorList>
            <consortium name="EnsemblPlants"/>
        </authorList>
    </citation>
    <scope>IDENTIFICATION</scope>
    <source>
        <strain evidence="1">DM1-3 516 R44</strain>
    </source>
</reference>
<reference evidence="2" key="1">
    <citation type="journal article" date="2011" name="Nature">
        <title>Genome sequence and analysis of the tuber crop potato.</title>
        <authorList>
            <consortium name="The Potato Genome Sequencing Consortium"/>
        </authorList>
    </citation>
    <scope>NUCLEOTIDE SEQUENCE [LARGE SCALE GENOMIC DNA]</scope>
    <source>
        <strain evidence="2">cv. DM1-3 516 R44</strain>
    </source>
</reference>
<evidence type="ECO:0000313" key="2">
    <source>
        <dbReference type="Proteomes" id="UP000011115"/>
    </source>
</evidence>
<name>M0ZIQ3_SOLTU</name>
<keyword evidence="2" id="KW-1185">Reference proteome</keyword>
<dbReference type="Proteomes" id="UP000011115">
    <property type="component" value="Unassembled WGS sequence"/>
</dbReference>
<dbReference type="ExpressionAtlas" id="M0ZIQ3">
    <property type="expression patterns" value="baseline"/>
</dbReference>